<feature type="region of interest" description="Disordered" evidence="1">
    <location>
        <begin position="53"/>
        <end position="77"/>
    </location>
</feature>
<organism evidence="2 3">
    <name type="scientific">Streptomyces gardneri</name>
    <dbReference type="NCBI Taxonomy" id="66892"/>
    <lineage>
        <taxon>Bacteria</taxon>
        <taxon>Bacillati</taxon>
        <taxon>Actinomycetota</taxon>
        <taxon>Actinomycetes</taxon>
        <taxon>Kitasatosporales</taxon>
        <taxon>Streptomycetaceae</taxon>
        <taxon>Streptomyces</taxon>
    </lineage>
</organism>
<evidence type="ECO:0000313" key="2">
    <source>
        <dbReference type="EMBL" id="GEB60065.1"/>
    </source>
</evidence>
<dbReference type="Proteomes" id="UP000315226">
    <property type="component" value="Unassembled WGS sequence"/>
</dbReference>
<feature type="compositionally biased region" description="Basic and acidic residues" evidence="1">
    <location>
        <begin position="98"/>
        <end position="107"/>
    </location>
</feature>
<sequence>MLRPLTRKRTAPPYERARLAADALARPVHAVRRAERLNSRPRLYAVAVPTASRSYPRPFRTGPRDGRLLEPETGVDTVERTRQTLEAAAAKVAATLQDSRRSREAAHGPRPQPTRATAPPPHTQQQPGTQHTPGRTAGGVA</sequence>
<protein>
    <submittedName>
        <fullName evidence="2">Uncharacterized protein</fullName>
    </submittedName>
</protein>
<name>A0A4Y3RRJ7_9ACTN</name>
<evidence type="ECO:0000313" key="3">
    <source>
        <dbReference type="Proteomes" id="UP000315226"/>
    </source>
</evidence>
<comment type="caution">
    <text evidence="2">The sequence shown here is derived from an EMBL/GenBank/DDBJ whole genome shotgun (WGS) entry which is preliminary data.</text>
</comment>
<proteinExistence type="predicted"/>
<feature type="region of interest" description="Disordered" evidence="1">
    <location>
        <begin position="89"/>
        <end position="141"/>
    </location>
</feature>
<feature type="compositionally biased region" description="Low complexity" evidence="1">
    <location>
        <begin position="113"/>
        <end position="135"/>
    </location>
</feature>
<keyword evidence="3" id="KW-1185">Reference proteome</keyword>
<dbReference type="EMBL" id="BJMN01000039">
    <property type="protein sequence ID" value="GEB60065.1"/>
    <property type="molecule type" value="Genomic_DNA"/>
</dbReference>
<reference evidence="2 3" key="1">
    <citation type="submission" date="2019-06" db="EMBL/GenBank/DDBJ databases">
        <title>Whole genome shotgun sequence of Streptomyces gardneri NBRC 12865.</title>
        <authorList>
            <person name="Hosoyama A."/>
            <person name="Uohara A."/>
            <person name="Ohji S."/>
            <person name="Ichikawa N."/>
        </authorList>
    </citation>
    <scope>NUCLEOTIDE SEQUENCE [LARGE SCALE GENOMIC DNA]</scope>
    <source>
        <strain evidence="2 3">NBRC 12865</strain>
    </source>
</reference>
<gene>
    <name evidence="2" type="ORF">SGA01_56700</name>
</gene>
<evidence type="ECO:0000256" key="1">
    <source>
        <dbReference type="SAM" id="MobiDB-lite"/>
    </source>
</evidence>
<dbReference type="AlphaFoldDB" id="A0A4Y3RRJ7"/>
<accession>A0A4Y3RRJ7</accession>